<evidence type="ECO:0000313" key="2">
    <source>
        <dbReference type="EMBL" id="QEL19040.1"/>
    </source>
</evidence>
<protein>
    <submittedName>
        <fullName evidence="2">TIGR02996 domain-containing protein</fullName>
    </submittedName>
</protein>
<accession>A0A5C1AJK0</accession>
<reference evidence="3" key="1">
    <citation type="submission" date="2019-08" db="EMBL/GenBank/DDBJ databases">
        <title>Limnoglobus roseus gen. nov., sp. nov., a novel freshwater planctomycete with a giant genome from the family Gemmataceae.</title>
        <authorList>
            <person name="Kulichevskaya I.S."/>
            <person name="Naumoff D.G."/>
            <person name="Miroshnikov K."/>
            <person name="Ivanova A."/>
            <person name="Philippov D.A."/>
            <person name="Hakobyan A."/>
            <person name="Rijpstra I.C."/>
            <person name="Sinninghe Damste J.S."/>
            <person name="Liesack W."/>
            <person name="Dedysh S.N."/>
        </authorList>
    </citation>
    <scope>NUCLEOTIDE SEQUENCE [LARGE SCALE GENOMIC DNA]</scope>
    <source>
        <strain evidence="3">PX52</strain>
    </source>
</reference>
<evidence type="ECO:0000313" key="3">
    <source>
        <dbReference type="Proteomes" id="UP000324974"/>
    </source>
</evidence>
<dbReference type="EMBL" id="CP042425">
    <property type="protein sequence ID" value="QEL19040.1"/>
    <property type="molecule type" value="Genomic_DNA"/>
</dbReference>
<dbReference type="AlphaFoldDB" id="A0A5C1AJK0"/>
<dbReference type="OrthoDB" id="281016at2"/>
<gene>
    <name evidence="2" type="ORF">PX52LOC_06094</name>
</gene>
<dbReference type="InterPro" id="IPR037257">
    <property type="entry name" value="T2SS_E_N_sf"/>
</dbReference>
<evidence type="ECO:0000259" key="1">
    <source>
        <dbReference type="Pfam" id="PF05157"/>
    </source>
</evidence>
<dbReference type="InterPro" id="IPR007831">
    <property type="entry name" value="T2SS_GspE_N"/>
</dbReference>
<dbReference type="RefSeq" id="WP_149113482.1">
    <property type="nucleotide sequence ID" value="NZ_CP042425.1"/>
</dbReference>
<dbReference type="NCBIfam" id="TIGR02996">
    <property type="entry name" value="rpt_mate_G_obs"/>
    <property type="match status" value="1"/>
</dbReference>
<dbReference type="KEGG" id="lrs:PX52LOC_06094"/>
<dbReference type="InterPro" id="IPR014338">
    <property type="entry name" value="CHP02996_rpt-companion-dom"/>
</dbReference>
<name>A0A5C1AJK0_9BACT</name>
<keyword evidence="3" id="KW-1185">Reference proteome</keyword>
<dbReference type="Pfam" id="PF05157">
    <property type="entry name" value="MshEN"/>
    <property type="match status" value="1"/>
</dbReference>
<dbReference type="Gene3D" id="3.30.300.160">
    <property type="entry name" value="Type II secretion system, protein E, N-terminal domain"/>
    <property type="match status" value="1"/>
</dbReference>
<dbReference type="SUPFAM" id="SSF160246">
    <property type="entry name" value="EspE N-terminal domain-like"/>
    <property type="match status" value="1"/>
</dbReference>
<organism evidence="2 3">
    <name type="scientific">Limnoglobus roseus</name>
    <dbReference type="NCBI Taxonomy" id="2598579"/>
    <lineage>
        <taxon>Bacteria</taxon>
        <taxon>Pseudomonadati</taxon>
        <taxon>Planctomycetota</taxon>
        <taxon>Planctomycetia</taxon>
        <taxon>Gemmatales</taxon>
        <taxon>Gemmataceae</taxon>
        <taxon>Limnoglobus</taxon>
    </lineage>
</organism>
<proteinExistence type="predicted"/>
<feature type="domain" description="Type II secretion system protein GspE N-terminal" evidence="1">
    <location>
        <begin position="103"/>
        <end position="178"/>
    </location>
</feature>
<sequence>MNAPPDALALFRAVLANPADDTPRLVFADWLEETGEPHNVAWAEYLRLHTCSQGWAVDARKMEELSAPIRAQLLIRAETFIRHRPLLLELLPAKNISLRLTNYTPLVAYFEITPMSIAFENQIVPLMLAGNTLYFATPTPTDCDLLNRLGFVFNRDIVLVRAGPQDVADCLTRTFGDPSQYEFFDSVLIEHTEPIILSD</sequence>
<dbReference type="Proteomes" id="UP000324974">
    <property type="component" value="Chromosome"/>
</dbReference>